<evidence type="ECO:0000313" key="2">
    <source>
        <dbReference type="EMBL" id="KKN13626.1"/>
    </source>
</evidence>
<name>A0A0F9QKE1_9ZZZZ</name>
<comment type="caution">
    <text evidence="2">The sequence shown here is derived from an EMBL/GenBank/DDBJ whole genome shotgun (WGS) entry which is preliminary data.</text>
</comment>
<sequence length="37" mass="4445">MTDSKIQQFRYLEYGTYLFIAIGAFIIWGWGLWRSVN</sequence>
<dbReference type="AlphaFoldDB" id="A0A0F9QKE1"/>
<protein>
    <submittedName>
        <fullName evidence="2">Uncharacterized protein</fullName>
    </submittedName>
</protein>
<keyword evidence="1" id="KW-0472">Membrane</keyword>
<gene>
    <name evidence="2" type="ORF">LCGC14_1004340</name>
</gene>
<organism evidence="2">
    <name type="scientific">marine sediment metagenome</name>
    <dbReference type="NCBI Taxonomy" id="412755"/>
    <lineage>
        <taxon>unclassified sequences</taxon>
        <taxon>metagenomes</taxon>
        <taxon>ecological metagenomes</taxon>
    </lineage>
</organism>
<reference evidence="2" key="1">
    <citation type="journal article" date="2015" name="Nature">
        <title>Complex archaea that bridge the gap between prokaryotes and eukaryotes.</title>
        <authorList>
            <person name="Spang A."/>
            <person name="Saw J.H."/>
            <person name="Jorgensen S.L."/>
            <person name="Zaremba-Niedzwiedzka K."/>
            <person name="Martijn J."/>
            <person name="Lind A.E."/>
            <person name="van Eijk R."/>
            <person name="Schleper C."/>
            <person name="Guy L."/>
            <person name="Ettema T.J."/>
        </authorList>
    </citation>
    <scope>NUCLEOTIDE SEQUENCE</scope>
</reference>
<accession>A0A0F9QKE1</accession>
<keyword evidence="1" id="KW-0812">Transmembrane</keyword>
<proteinExistence type="predicted"/>
<evidence type="ECO:0000256" key="1">
    <source>
        <dbReference type="SAM" id="Phobius"/>
    </source>
</evidence>
<keyword evidence="1" id="KW-1133">Transmembrane helix</keyword>
<feature type="transmembrane region" description="Helical" evidence="1">
    <location>
        <begin position="12"/>
        <end position="33"/>
    </location>
</feature>
<dbReference type="EMBL" id="LAZR01003901">
    <property type="protein sequence ID" value="KKN13626.1"/>
    <property type="molecule type" value="Genomic_DNA"/>
</dbReference>